<dbReference type="Gramene" id="TuG1812G0700004365.01.T01">
    <property type="protein sequence ID" value="TuG1812G0700004365.01.T01.cds280271"/>
    <property type="gene ID" value="TuG1812G0700004365.01"/>
</dbReference>
<dbReference type="Pfam" id="PF12274">
    <property type="entry name" value="DUF3615"/>
    <property type="match status" value="1"/>
</dbReference>
<evidence type="ECO:0000313" key="2">
    <source>
        <dbReference type="EnsemblPlants" id="TuG1812G0700004365.01.T01.cds280271"/>
    </source>
</evidence>
<organism evidence="2 3">
    <name type="scientific">Triticum urartu</name>
    <name type="common">Red wild einkorn</name>
    <name type="synonym">Crithodium urartu</name>
    <dbReference type="NCBI Taxonomy" id="4572"/>
    <lineage>
        <taxon>Eukaryota</taxon>
        <taxon>Viridiplantae</taxon>
        <taxon>Streptophyta</taxon>
        <taxon>Embryophyta</taxon>
        <taxon>Tracheophyta</taxon>
        <taxon>Spermatophyta</taxon>
        <taxon>Magnoliopsida</taxon>
        <taxon>Liliopsida</taxon>
        <taxon>Poales</taxon>
        <taxon>Poaceae</taxon>
        <taxon>BOP clade</taxon>
        <taxon>Pooideae</taxon>
        <taxon>Triticodae</taxon>
        <taxon>Triticeae</taxon>
        <taxon>Triticinae</taxon>
        <taxon>Triticum</taxon>
    </lineage>
</organism>
<reference evidence="2" key="2">
    <citation type="submission" date="2018-03" db="EMBL/GenBank/DDBJ databases">
        <title>The Triticum urartu genome reveals the dynamic nature of wheat genome evolution.</title>
        <authorList>
            <person name="Ling H."/>
            <person name="Ma B."/>
            <person name="Shi X."/>
            <person name="Liu H."/>
            <person name="Dong L."/>
            <person name="Sun H."/>
            <person name="Cao Y."/>
            <person name="Gao Q."/>
            <person name="Zheng S."/>
            <person name="Li Y."/>
            <person name="Yu Y."/>
            <person name="Du H."/>
            <person name="Qi M."/>
            <person name="Li Y."/>
            <person name="Yu H."/>
            <person name="Cui Y."/>
            <person name="Wang N."/>
            <person name="Chen C."/>
            <person name="Wu H."/>
            <person name="Zhao Y."/>
            <person name="Zhang J."/>
            <person name="Li Y."/>
            <person name="Zhou W."/>
            <person name="Zhang B."/>
            <person name="Hu W."/>
            <person name="Eijk M."/>
            <person name="Tang J."/>
            <person name="Witsenboer H."/>
            <person name="Zhao S."/>
            <person name="Li Z."/>
            <person name="Zhang A."/>
            <person name="Wang D."/>
            <person name="Liang C."/>
        </authorList>
    </citation>
    <scope>NUCLEOTIDE SEQUENCE [LARGE SCALE GENOMIC DNA]</scope>
    <source>
        <strain evidence="2">cv. G1812</strain>
    </source>
</reference>
<dbReference type="PANTHER" id="PTHR33120">
    <property type="entry name" value="EXPRESSED PROTEIN-RELATED"/>
    <property type="match status" value="1"/>
</dbReference>
<proteinExistence type="predicted"/>
<name>A0A8R7R2Q3_TRIUA</name>
<sequence>YKLHTICGVNPRVPDGPSVALYKKRFQFEYFHVNFLATTNGPNSAVTAPELFFAQCSNSVKVMRDRPSWCTPVSDSCIDNGMLSALY</sequence>
<dbReference type="InterPro" id="IPR022059">
    <property type="entry name" value="DUF3615"/>
</dbReference>
<reference evidence="2" key="3">
    <citation type="submission" date="2022-06" db="UniProtKB">
        <authorList>
            <consortium name="EnsemblPlants"/>
        </authorList>
    </citation>
    <scope>IDENTIFICATION</scope>
</reference>
<dbReference type="EnsemblPlants" id="TuG1812G0700004365.01.T01">
    <property type="protein sequence ID" value="TuG1812G0700004365.01.T01.cds280271"/>
    <property type="gene ID" value="TuG1812G0700004365.01"/>
</dbReference>
<protein>
    <recommendedName>
        <fullName evidence="1">DUF3615 domain-containing protein</fullName>
    </recommendedName>
</protein>
<dbReference type="Proteomes" id="UP000015106">
    <property type="component" value="Chromosome 7"/>
</dbReference>
<feature type="domain" description="DUF3615" evidence="1">
    <location>
        <begin position="1"/>
        <end position="80"/>
    </location>
</feature>
<dbReference type="PANTHER" id="PTHR33120:SF59">
    <property type="entry name" value="EXPRESSED PROTEIN"/>
    <property type="match status" value="1"/>
</dbReference>
<reference evidence="3" key="1">
    <citation type="journal article" date="2013" name="Nature">
        <title>Draft genome of the wheat A-genome progenitor Triticum urartu.</title>
        <authorList>
            <person name="Ling H.Q."/>
            <person name="Zhao S."/>
            <person name="Liu D."/>
            <person name="Wang J."/>
            <person name="Sun H."/>
            <person name="Zhang C."/>
            <person name="Fan H."/>
            <person name="Li D."/>
            <person name="Dong L."/>
            <person name="Tao Y."/>
            <person name="Gao C."/>
            <person name="Wu H."/>
            <person name="Li Y."/>
            <person name="Cui Y."/>
            <person name="Guo X."/>
            <person name="Zheng S."/>
            <person name="Wang B."/>
            <person name="Yu K."/>
            <person name="Liang Q."/>
            <person name="Yang W."/>
            <person name="Lou X."/>
            <person name="Chen J."/>
            <person name="Feng M."/>
            <person name="Jian J."/>
            <person name="Zhang X."/>
            <person name="Luo G."/>
            <person name="Jiang Y."/>
            <person name="Liu J."/>
            <person name="Wang Z."/>
            <person name="Sha Y."/>
            <person name="Zhang B."/>
            <person name="Wu H."/>
            <person name="Tang D."/>
            <person name="Shen Q."/>
            <person name="Xue P."/>
            <person name="Zou S."/>
            <person name="Wang X."/>
            <person name="Liu X."/>
            <person name="Wang F."/>
            <person name="Yang Y."/>
            <person name="An X."/>
            <person name="Dong Z."/>
            <person name="Zhang K."/>
            <person name="Zhang X."/>
            <person name="Luo M.C."/>
            <person name="Dvorak J."/>
            <person name="Tong Y."/>
            <person name="Wang J."/>
            <person name="Yang H."/>
            <person name="Li Z."/>
            <person name="Wang D."/>
            <person name="Zhang A."/>
            <person name="Wang J."/>
        </authorList>
    </citation>
    <scope>NUCLEOTIDE SEQUENCE</scope>
    <source>
        <strain evidence="3">cv. G1812</strain>
    </source>
</reference>
<evidence type="ECO:0000313" key="3">
    <source>
        <dbReference type="Proteomes" id="UP000015106"/>
    </source>
</evidence>
<keyword evidence="3" id="KW-1185">Reference proteome</keyword>
<evidence type="ECO:0000259" key="1">
    <source>
        <dbReference type="Pfam" id="PF12274"/>
    </source>
</evidence>
<accession>A0A8R7R2Q3</accession>
<dbReference type="AlphaFoldDB" id="A0A8R7R2Q3"/>